<accession>A0A094L8Q3</accession>
<dbReference type="AlphaFoldDB" id="A0A094L8Q3"/>
<dbReference type="InterPro" id="IPR036513">
    <property type="entry name" value="STAS_dom_sf"/>
</dbReference>
<sequence length="101" mass="11050">MSKPEINWQTSDDALVLSGVLNRDTVPGLWASRADWLSADDALVVDLSGLDHVDSAGVAMLLQTKRQLMQKDRKLELKSPSEQLRAIADVSGATELLNFSE</sequence>
<comment type="caution">
    <text evidence="2">The sequence shown here is derived from an EMBL/GenBank/DDBJ whole genome shotgun (WGS) entry which is preliminary data.</text>
</comment>
<dbReference type="InterPro" id="IPR052746">
    <property type="entry name" value="MlaB_ABC_Transporter"/>
</dbReference>
<dbReference type="eggNOG" id="COG3113">
    <property type="taxonomic scope" value="Bacteria"/>
</dbReference>
<evidence type="ECO:0000313" key="2">
    <source>
        <dbReference type="EMBL" id="KFZ31208.1"/>
    </source>
</evidence>
<dbReference type="InterPro" id="IPR002645">
    <property type="entry name" value="STAS_dom"/>
</dbReference>
<dbReference type="InterPro" id="IPR058548">
    <property type="entry name" value="MlaB-like_STAS"/>
</dbReference>
<dbReference type="STRING" id="435908.IDSA_00265"/>
<dbReference type="Pfam" id="PF13466">
    <property type="entry name" value="STAS_2"/>
    <property type="match status" value="1"/>
</dbReference>
<dbReference type="CDD" id="cd07043">
    <property type="entry name" value="STAS_anti-anti-sigma_factors"/>
    <property type="match status" value="1"/>
</dbReference>
<dbReference type="Gene3D" id="3.30.750.24">
    <property type="entry name" value="STAS domain"/>
    <property type="match status" value="1"/>
</dbReference>
<dbReference type="Proteomes" id="UP000054363">
    <property type="component" value="Unassembled WGS sequence"/>
</dbReference>
<dbReference type="EMBL" id="JPER01000001">
    <property type="protein sequence ID" value="KFZ31208.1"/>
    <property type="molecule type" value="Genomic_DNA"/>
</dbReference>
<evidence type="ECO:0000313" key="3">
    <source>
        <dbReference type="Proteomes" id="UP000054363"/>
    </source>
</evidence>
<reference evidence="2 3" key="1">
    <citation type="submission" date="2014-06" db="EMBL/GenBank/DDBJ databases">
        <title>The draft genome sequence of Idiomarina salinarum ISL-52.</title>
        <authorList>
            <person name="Du J."/>
            <person name="Shao Z."/>
        </authorList>
    </citation>
    <scope>NUCLEOTIDE SEQUENCE [LARGE SCALE GENOMIC DNA]</scope>
    <source>
        <strain evidence="2 3">ISL-52</strain>
    </source>
</reference>
<dbReference type="PROSITE" id="PS50801">
    <property type="entry name" value="STAS"/>
    <property type="match status" value="1"/>
</dbReference>
<dbReference type="OrthoDB" id="5900662at2"/>
<name>A0A094L8Q3_9GAMM</name>
<dbReference type="RefSeq" id="WP_034773345.1">
    <property type="nucleotide sequence ID" value="NZ_JPER01000001.1"/>
</dbReference>
<keyword evidence="3" id="KW-1185">Reference proteome</keyword>
<evidence type="ECO:0000259" key="1">
    <source>
        <dbReference type="PROSITE" id="PS50801"/>
    </source>
</evidence>
<proteinExistence type="predicted"/>
<dbReference type="PANTHER" id="PTHR35849:SF1">
    <property type="entry name" value="INTERMEMBRANE PHOSPHOLIPID TRANSPORT SYSTEM BINDING PROTEIN MLAB"/>
    <property type="match status" value="1"/>
</dbReference>
<dbReference type="PANTHER" id="PTHR35849">
    <property type="entry name" value="BLR2341 PROTEIN"/>
    <property type="match status" value="1"/>
</dbReference>
<dbReference type="SUPFAM" id="SSF52091">
    <property type="entry name" value="SpoIIaa-like"/>
    <property type="match status" value="1"/>
</dbReference>
<protein>
    <recommendedName>
        <fullName evidence="1">STAS domain-containing protein</fullName>
    </recommendedName>
</protein>
<feature type="domain" description="STAS" evidence="1">
    <location>
        <begin position="15"/>
        <end position="101"/>
    </location>
</feature>
<gene>
    <name evidence="2" type="ORF">IDSA_00265</name>
</gene>
<organism evidence="2 3">
    <name type="scientific">Pseudidiomarina salinarum</name>
    <dbReference type="NCBI Taxonomy" id="435908"/>
    <lineage>
        <taxon>Bacteria</taxon>
        <taxon>Pseudomonadati</taxon>
        <taxon>Pseudomonadota</taxon>
        <taxon>Gammaproteobacteria</taxon>
        <taxon>Alteromonadales</taxon>
        <taxon>Idiomarinaceae</taxon>
        <taxon>Pseudidiomarina</taxon>
    </lineage>
</organism>